<evidence type="ECO:0000256" key="1">
    <source>
        <dbReference type="SAM" id="Coils"/>
    </source>
</evidence>
<keyword evidence="3" id="KW-1185">Reference proteome</keyword>
<feature type="region of interest" description="Disordered" evidence="2">
    <location>
        <begin position="222"/>
        <end position="250"/>
    </location>
</feature>
<dbReference type="PANTHER" id="PTHR31424:SF3">
    <property type="entry name" value="RING-TYPE DOMAIN-CONTAINING PROTEIN"/>
    <property type="match status" value="1"/>
</dbReference>
<sequence length="857" mass="99383">MSSAFNLLRSTACRMIAAVSIEECYNNSTKPTSQTSFTDNSSLNLMERSKKAYALSHGFNAAFNNKFKFENQTKLYSNSTRDLNKLSRSFSSCNIDKKANVFENPRQQNDKVPEPEMSKFKATQRLVNPNQRFTVAPPSAPGYWTSPLARFLPTPEQQIHNLRTKCVEYRTENTDLSDKIKEMNLQFKKESDEKDALIKRLLTEKEVLYKENILVKQQNADYKAEKQRVERNNKQNEKRRSANEEKDKKMFNDYSAQGQRDIINNVWNGLVERWGVETAKFIVDKLHHQTNDSEMHALSPLETLHIIRKANLTFNSFKILVHELKLHGIDHKFLATIEKVKMRANANSDLVDVHVIYSKSIENNFQSRIDDTCAAGNFQKRFYKGQEEIWWTIMADKGKDLTKLVAVYGNTKKKINSPFNLSYLLMFAANDSQFNIETAFKLITPLLKRITHFTVTENGINRLVPVRFFFTGDYKIQKGAGGIRDGSCKNPCVKCTAPGDSTYDKFDPNATITLREIKIDRSVCQDFLPIFDFIPYSQYIPPPLHTTMHFAGYFFDLILDIAMSMDAKNAEFEAVAGALKDNQLKIWRQKHENLIELKEDLELQQQILNGYQSFEQREETEVLEKCASPWCIAETLKTNVPYEAEQECDQSVIAEVKKLEKKIEKEQKEIEKFIADNKLGPIAQQLEKVLQKYGGTKQAFFQAYTGGQLTKMAHHIEEIEKDLPKALSSDPNFKHIILALKLFYHVKLLMIGEELSDDRIRRIDIKMKEFVDHLKENLPHIRVKQKGHYWIIHGPEFIHEFKFSSLFNEEVMEFGHKIINIYDSRVKTRDTPTRLEYLMKCTKEDNAVFDRVNCENL</sequence>
<evidence type="ECO:0000313" key="4">
    <source>
        <dbReference type="WBParaSite" id="PDA_v2.g16758.t1"/>
    </source>
</evidence>
<keyword evidence="1" id="KW-0175">Coiled coil</keyword>
<dbReference type="Pfam" id="PF06918">
    <property type="entry name" value="DUF1280"/>
    <property type="match status" value="1"/>
</dbReference>
<dbReference type="AlphaFoldDB" id="A0A914PEV8"/>
<feature type="coiled-coil region" evidence="1">
    <location>
        <begin position="649"/>
        <end position="676"/>
    </location>
</feature>
<dbReference type="WBParaSite" id="PDA_v2.g16758.t1">
    <property type="protein sequence ID" value="PDA_v2.g16758.t1"/>
    <property type="gene ID" value="PDA_v2.g16758"/>
</dbReference>
<evidence type="ECO:0000313" key="3">
    <source>
        <dbReference type="Proteomes" id="UP000887578"/>
    </source>
</evidence>
<dbReference type="PANTHER" id="PTHR31424">
    <property type="entry name" value="PROTEIN CBG23806"/>
    <property type="match status" value="1"/>
</dbReference>
<evidence type="ECO:0000256" key="2">
    <source>
        <dbReference type="SAM" id="MobiDB-lite"/>
    </source>
</evidence>
<name>A0A914PEV8_9BILA</name>
<dbReference type="Proteomes" id="UP000887578">
    <property type="component" value="Unplaced"/>
</dbReference>
<dbReference type="InterPro" id="IPR009689">
    <property type="entry name" value="DUF1280"/>
</dbReference>
<protein>
    <submittedName>
        <fullName evidence="4">Uncharacterized protein</fullName>
    </submittedName>
</protein>
<organism evidence="3 4">
    <name type="scientific">Panagrolaimus davidi</name>
    <dbReference type="NCBI Taxonomy" id="227884"/>
    <lineage>
        <taxon>Eukaryota</taxon>
        <taxon>Metazoa</taxon>
        <taxon>Ecdysozoa</taxon>
        <taxon>Nematoda</taxon>
        <taxon>Chromadorea</taxon>
        <taxon>Rhabditida</taxon>
        <taxon>Tylenchina</taxon>
        <taxon>Panagrolaimomorpha</taxon>
        <taxon>Panagrolaimoidea</taxon>
        <taxon>Panagrolaimidae</taxon>
        <taxon>Panagrolaimus</taxon>
    </lineage>
</organism>
<accession>A0A914PEV8</accession>
<reference evidence="4" key="1">
    <citation type="submission" date="2022-11" db="UniProtKB">
        <authorList>
            <consortium name="WormBaseParasite"/>
        </authorList>
    </citation>
    <scope>IDENTIFICATION</scope>
</reference>
<proteinExistence type="predicted"/>